<comment type="subcellular location">
    <subcellularLocation>
        <location evidence="1">Cytoplasm</location>
    </subcellularLocation>
</comment>
<dbReference type="Pfam" id="PF02742">
    <property type="entry name" value="Fe_dep_repr_C"/>
    <property type="match status" value="1"/>
</dbReference>
<evidence type="ECO:0000259" key="9">
    <source>
        <dbReference type="PROSITE" id="PS50944"/>
    </source>
</evidence>
<evidence type="ECO:0000256" key="8">
    <source>
        <dbReference type="ARBA" id="ARBA00023163"/>
    </source>
</evidence>
<protein>
    <submittedName>
        <fullName evidence="10">Metal-dependent transcriptional regulator</fullName>
    </submittedName>
</protein>
<dbReference type="Gene3D" id="1.10.60.10">
    <property type="entry name" value="Iron dependent repressor, metal binding and dimerisation domain"/>
    <property type="match status" value="1"/>
</dbReference>
<dbReference type="GO" id="GO:0045892">
    <property type="term" value="P:negative regulation of DNA-templated transcription"/>
    <property type="evidence" value="ECO:0007669"/>
    <property type="project" value="TreeGrafter"/>
</dbReference>
<dbReference type="PANTHER" id="PTHR33238:SF10">
    <property type="entry name" value="IRON-DEPENDENT REPRESSOR IDER"/>
    <property type="match status" value="1"/>
</dbReference>
<dbReference type="InterPro" id="IPR038157">
    <property type="entry name" value="FeoA_core_dom"/>
</dbReference>
<keyword evidence="5" id="KW-0408">Iron</keyword>
<comment type="similarity">
    <text evidence="2">Belongs to the DtxR/MntR family.</text>
</comment>
<evidence type="ECO:0000256" key="4">
    <source>
        <dbReference type="ARBA" id="ARBA00022490"/>
    </source>
</evidence>
<evidence type="ECO:0000256" key="7">
    <source>
        <dbReference type="ARBA" id="ARBA00023125"/>
    </source>
</evidence>
<organism evidence="10 11">
    <name type="scientific">Dermacoccus abyssi</name>
    <dbReference type="NCBI Taxonomy" id="322596"/>
    <lineage>
        <taxon>Bacteria</taxon>
        <taxon>Bacillati</taxon>
        <taxon>Actinomycetota</taxon>
        <taxon>Actinomycetes</taxon>
        <taxon>Micrococcales</taxon>
        <taxon>Dermacoccaceae</taxon>
        <taxon>Dermacoccus</taxon>
    </lineage>
</organism>
<dbReference type="SUPFAM" id="SSF50037">
    <property type="entry name" value="C-terminal domain of transcriptional repressors"/>
    <property type="match status" value="1"/>
</dbReference>
<evidence type="ECO:0000313" key="11">
    <source>
        <dbReference type="Proteomes" id="UP000285376"/>
    </source>
</evidence>
<dbReference type="InterPro" id="IPR022689">
    <property type="entry name" value="Iron_dep_repressor"/>
</dbReference>
<dbReference type="InterPro" id="IPR008988">
    <property type="entry name" value="Transcriptional_repressor_C"/>
</dbReference>
<keyword evidence="4" id="KW-0963">Cytoplasm</keyword>
<evidence type="ECO:0000256" key="5">
    <source>
        <dbReference type="ARBA" id="ARBA00023004"/>
    </source>
</evidence>
<dbReference type="InterPro" id="IPR036390">
    <property type="entry name" value="WH_DNA-bd_sf"/>
</dbReference>
<evidence type="ECO:0000256" key="6">
    <source>
        <dbReference type="ARBA" id="ARBA00023015"/>
    </source>
</evidence>
<keyword evidence="6" id="KW-0805">Transcription regulation</keyword>
<dbReference type="InterPro" id="IPR050536">
    <property type="entry name" value="DtxR_MntR_Metal-Reg"/>
</dbReference>
<name>A0A417Z4T9_9MICO</name>
<dbReference type="InterPro" id="IPR022687">
    <property type="entry name" value="HTH_DTXR"/>
</dbReference>
<dbReference type="GO" id="GO:0003700">
    <property type="term" value="F:DNA-binding transcription factor activity"/>
    <property type="evidence" value="ECO:0007669"/>
    <property type="project" value="InterPro"/>
</dbReference>
<sequence>MSDLIDTTEMYLRTIYDLEEEGIPPLRARIAERLGHSGPTVSQTVARMERDDLLHVGDGRRIELTEKGRTLATRVMRKHRLAERLLVDVIGLELEFVHDEACRWEHVMSERVERKILELIADKGLSPYGNPIPGLAELGWEGEAIGFRDGVQSLVEVAGQEPVEVIVRRIGEPAQADAESLAVLTSVGLAPQVALIVRAEGERVHAAVLDRPDDAVSLPHDLASHVFVEVRQG</sequence>
<dbReference type="GO" id="GO:0046983">
    <property type="term" value="F:protein dimerization activity"/>
    <property type="evidence" value="ECO:0007669"/>
    <property type="project" value="InterPro"/>
</dbReference>
<keyword evidence="7" id="KW-0238">DNA-binding</keyword>
<feature type="domain" description="HTH dtxR-type" evidence="9">
    <location>
        <begin position="1"/>
        <end position="65"/>
    </location>
</feature>
<gene>
    <name evidence="10" type="ORF">D1832_08670</name>
</gene>
<dbReference type="PROSITE" id="PS50944">
    <property type="entry name" value="HTH_DTXR"/>
    <property type="match status" value="1"/>
</dbReference>
<dbReference type="SMART" id="SM00529">
    <property type="entry name" value="HTH_DTXR"/>
    <property type="match status" value="1"/>
</dbReference>
<accession>A0A417Z4T9</accession>
<dbReference type="InterPro" id="IPR036421">
    <property type="entry name" value="Fe_dep_repressor_sf"/>
</dbReference>
<dbReference type="PANTHER" id="PTHR33238">
    <property type="entry name" value="IRON (METAL) DEPENDENT REPRESSOR, DTXR FAMILY"/>
    <property type="match status" value="1"/>
</dbReference>
<dbReference type="GO" id="GO:0005737">
    <property type="term" value="C:cytoplasm"/>
    <property type="evidence" value="ECO:0007669"/>
    <property type="project" value="UniProtKB-SubCell"/>
</dbReference>
<comment type="caution">
    <text evidence="10">The sequence shown here is derived from an EMBL/GenBank/DDBJ whole genome shotgun (WGS) entry which is preliminary data.</text>
</comment>
<evidence type="ECO:0000256" key="3">
    <source>
        <dbReference type="ARBA" id="ARBA00011738"/>
    </source>
</evidence>
<comment type="subunit">
    <text evidence="3">Homodimer.</text>
</comment>
<dbReference type="AlphaFoldDB" id="A0A417Z4T9"/>
<dbReference type="RefSeq" id="WP_047312293.1">
    <property type="nucleotide sequence ID" value="NZ_CBCRVH010000009.1"/>
</dbReference>
<reference evidence="10 11" key="1">
    <citation type="submission" date="2018-08" db="EMBL/GenBank/DDBJ databases">
        <title>Whole genome sequence analysis of Dermacoccus abyssi bacteria isolated from Deep Mariana trench Micromonospora spp reveals genes involved in the environmental adaptation and production of secondary metabolites.</title>
        <authorList>
            <person name="Abdel-Mageed W.M."/>
            <person name="Lehri B."/>
            <person name="Nouioui I."/>
            <person name="Goodfellow I."/>
            <person name="Jaspars M."/>
            <person name="Karlyshev A."/>
        </authorList>
    </citation>
    <scope>NUCLEOTIDE SEQUENCE [LARGE SCALE GENOMIC DNA]</scope>
    <source>
        <strain evidence="10 11">MT1.1</strain>
    </source>
</reference>
<proteinExistence type="inferred from homology"/>
<dbReference type="InterPro" id="IPR036388">
    <property type="entry name" value="WH-like_DNA-bd_sf"/>
</dbReference>
<evidence type="ECO:0000313" key="10">
    <source>
        <dbReference type="EMBL" id="RHW45760.1"/>
    </source>
</evidence>
<keyword evidence="8" id="KW-0804">Transcription</keyword>
<dbReference type="Pfam" id="PF01325">
    <property type="entry name" value="Fe_dep_repress"/>
    <property type="match status" value="1"/>
</dbReference>
<dbReference type="InterPro" id="IPR001367">
    <property type="entry name" value="Fe_dep_repressor"/>
</dbReference>
<dbReference type="SUPFAM" id="SSF47979">
    <property type="entry name" value="Iron-dependent repressor protein, dimerization domain"/>
    <property type="match status" value="1"/>
</dbReference>
<dbReference type="Gene3D" id="1.10.10.10">
    <property type="entry name" value="Winged helix-like DNA-binding domain superfamily/Winged helix DNA-binding domain"/>
    <property type="match status" value="1"/>
</dbReference>
<dbReference type="EMBL" id="QWLM01000008">
    <property type="protein sequence ID" value="RHW45760.1"/>
    <property type="molecule type" value="Genomic_DNA"/>
</dbReference>
<dbReference type="GO" id="GO:0046914">
    <property type="term" value="F:transition metal ion binding"/>
    <property type="evidence" value="ECO:0007669"/>
    <property type="project" value="InterPro"/>
</dbReference>
<dbReference type="Gene3D" id="2.30.30.90">
    <property type="match status" value="1"/>
</dbReference>
<dbReference type="Proteomes" id="UP000285376">
    <property type="component" value="Unassembled WGS sequence"/>
</dbReference>
<dbReference type="FunFam" id="1.10.60.10:FF:000001">
    <property type="entry name" value="Iron dependent repressor"/>
    <property type="match status" value="1"/>
</dbReference>
<dbReference type="GO" id="GO:0003677">
    <property type="term" value="F:DNA binding"/>
    <property type="evidence" value="ECO:0007669"/>
    <property type="project" value="UniProtKB-KW"/>
</dbReference>
<dbReference type="SUPFAM" id="SSF46785">
    <property type="entry name" value="Winged helix' DNA-binding domain"/>
    <property type="match status" value="1"/>
</dbReference>
<evidence type="ECO:0000256" key="1">
    <source>
        <dbReference type="ARBA" id="ARBA00004496"/>
    </source>
</evidence>
<evidence type="ECO:0000256" key="2">
    <source>
        <dbReference type="ARBA" id="ARBA00007871"/>
    </source>
</evidence>